<feature type="transmembrane region" description="Helical" evidence="1">
    <location>
        <begin position="6"/>
        <end position="28"/>
    </location>
</feature>
<evidence type="ECO:0000256" key="1">
    <source>
        <dbReference type="SAM" id="Phobius"/>
    </source>
</evidence>
<dbReference type="Proteomes" id="UP000515708">
    <property type="component" value="Chromosome"/>
</dbReference>
<evidence type="ECO:0000313" key="3">
    <source>
        <dbReference type="Proteomes" id="UP000515708"/>
    </source>
</evidence>
<name>A0A7D8AKI3_9MICO</name>
<reference evidence="2 3" key="1">
    <citation type="journal article" date="2020" name="Front. Microbiol.">
        <title>Design of Bacterial Strain-Specific qPCR Assays Using NGS Data and Publicly Available Resources and Its Application to Track Biocontrol Strains.</title>
        <authorList>
            <person name="Hernandez I."/>
            <person name="Sant C."/>
            <person name="Martinez R."/>
            <person name="Fernandez C."/>
        </authorList>
    </citation>
    <scope>NUCLEOTIDE SEQUENCE [LARGE SCALE GENOMIC DNA]</scope>
    <source>
        <strain evidence="2 3">B24</strain>
    </source>
</reference>
<dbReference type="RefSeq" id="WP_182255379.1">
    <property type="nucleotide sequence ID" value="NZ_CP043732.1"/>
</dbReference>
<keyword evidence="1" id="KW-0472">Membrane</keyword>
<evidence type="ECO:0000313" key="2">
    <source>
        <dbReference type="EMBL" id="QMU96687.1"/>
    </source>
</evidence>
<organism evidence="2 3">
    <name type="scientific">Microbacterium esteraromaticum</name>
    <dbReference type="NCBI Taxonomy" id="57043"/>
    <lineage>
        <taxon>Bacteria</taxon>
        <taxon>Bacillati</taxon>
        <taxon>Actinomycetota</taxon>
        <taxon>Actinomycetes</taxon>
        <taxon>Micrococcales</taxon>
        <taxon>Microbacteriaceae</taxon>
        <taxon>Microbacterium</taxon>
    </lineage>
</organism>
<dbReference type="AlphaFoldDB" id="A0A7D8AKI3"/>
<protein>
    <submittedName>
        <fullName evidence="2">Uncharacterized protein</fullName>
    </submittedName>
</protein>
<keyword evidence="1" id="KW-1133">Transmembrane helix</keyword>
<accession>A0A7D8AKI3</accession>
<proteinExistence type="predicted"/>
<gene>
    <name evidence="2" type="ORF">FVO59_05250</name>
</gene>
<dbReference type="EMBL" id="CP043732">
    <property type="protein sequence ID" value="QMU96687.1"/>
    <property type="molecule type" value="Genomic_DNA"/>
</dbReference>
<keyword evidence="1" id="KW-0812">Transmembrane</keyword>
<sequence length="74" mass="8566">MRITMYLLPIAGWILSILAFAGVLYAIIRFAIVHALRQARHEARIERHVPKAATWLKRDEHDLLDLSNPSHDPR</sequence>